<dbReference type="PROSITE" id="PS00086">
    <property type="entry name" value="CYTOCHROME_P450"/>
    <property type="match status" value="1"/>
</dbReference>
<evidence type="ECO:0000256" key="6">
    <source>
        <dbReference type="ARBA" id="ARBA00023002"/>
    </source>
</evidence>
<feature type="binding site" description="axial binding residue" evidence="9">
    <location>
        <position position="450"/>
    </location>
    <ligand>
        <name>heme</name>
        <dbReference type="ChEBI" id="CHEBI:30413"/>
    </ligand>
    <ligandPart>
        <name>Fe</name>
        <dbReference type="ChEBI" id="CHEBI:18248"/>
    </ligandPart>
</feature>
<dbReference type="GO" id="GO:0005506">
    <property type="term" value="F:iron ion binding"/>
    <property type="evidence" value="ECO:0007669"/>
    <property type="project" value="InterPro"/>
</dbReference>
<dbReference type="GO" id="GO:0004497">
    <property type="term" value="F:monooxygenase activity"/>
    <property type="evidence" value="ECO:0007669"/>
    <property type="project" value="UniProtKB-KW"/>
</dbReference>
<keyword evidence="5 9" id="KW-0479">Metal-binding</keyword>
<keyword evidence="6 10" id="KW-0560">Oxidoreductase</keyword>
<keyword evidence="11" id="KW-0732">Signal</keyword>
<evidence type="ECO:0000256" key="4">
    <source>
        <dbReference type="ARBA" id="ARBA00022617"/>
    </source>
</evidence>
<dbReference type="Proteomes" id="UP000683000">
    <property type="component" value="Unassembled WGS sequence"/>
</dbReference>
<evidence type="ECO:0000256" key="7">
    <source>
        <dbReference type="ARBA" id="ARBA00023004"/>
    </source>
</evidence>
<dbReference type="OrthoDB" id="2789670at2759"/>
<dbReference type="InterPro" id="IPR001128">
    <property type="entry name" value="Cyt_P450"/>
</dbReference>
<gene>
    <name evidence="12" type="ORF">JVT61DRAFT_1557</name>
</gene>
<dbReference type="InterPro" id="IPR002401">
    <property type="entry name" value="Cyt_P450_E_grp-I"/>
</dbReference>
<dbReference type="CDD" id="cd11065">
    <property type="entry name" value="CYP64-like"/>
    <property type="match status" value="1"/>
</dbReference>
<comment type="caution">
    <text evidence="12">The sequence shown here is derived from an EMBL/GenBank/DDBJ whole genome shotgun (WGS) entry which is preliminary data.</text>
</comment>
<dbReference type="EMBL" id="JAGFBS010000011">
    <property type="protein sequence ID" value="KAG6376579.1"/>
    <property type="molecule type" value="Genomic_DNA"/>
</dbReference>
<comment type="cofactor">
    <cofactor evidence="1 9">
        <name>heme</name>
        <dbReference type="ChEBI" id="CHEBI:30413"/>
    </cofactor>
</comment>
<evidence type="ECO:0000256" key="11">
    <source>
        <dbReference type="SAM" id="SignalP"/>
    </source>
</evidence>
<dbReference type="PANTHER" id="PTHR46300">
    <property type="entry name" value="P450, PUTATIVE (EUROFUNG)-RELATED-RELATED"/>
    <property type="match status" value="1"/>
</dbReference>
<comment type="pathway">
    <text evidence="2">Secondary metabolite biosynthesis.</text>
</comment>
<evidence type="ECO:0000256" key="8">
    <source>
        <dbReference type="ARBA" id="ARBA00023033"/>
    </source>
</evidence>
<evidence type="ECO:0000313" key="13">
    <source>
        <dbReference type="Proteomes" id="UP000683000"/>
    </source>
</evidence>
<dbReference type="PANTHER" id="PTHR46300:SF7">
    <property type="entry name" value="P450, PUTATIVE (EUROFUNG)-RELATED"/>
    <property type="match status" value="1"/>
</dbReference>
<dbReference type="PRINTS" id="PR00463">
    <property type="entry name" value="EP450I"/>
</dbReference>
<keyword evidence="4 9" id="KW-0349">Heme</keyword>
<evidence type="ECO:0000256" key="5">
    <source>
        <dbReference type="ARBA" id="ARBA00022723"/>
    </source>
</evidence>
<evidence type="ECO:0000256" key="10">
    <source>
        <dbReference type="RuleBase" id="RU000461"/>
    </source>
</evidence>
<dbReference type="GO" id="GO:0016705">
    <property type="term" value="F:oxidoreductase activity, acting on paired donors, with incorporation or reduction of molecular oxygen"/>
    <property type="evidence" value="ECO:0007669"/>
    <property type="project" value="InterPro"/>
</dbReference>
<dbReference type="InterPro" id="IPR036396">
    <property type="entry name" value="Cyt_P450_sf"/>
</dbReference>
<keyword evidence="13" id="KW-1185">Reference proteome</keyword>
<keyword evidence="8 10" id="KW-0503">Monooxygenase</keyword>
<feature type="chain" id="PRO_5034571057" evidence="11">
    <location>
        <begin position="22"/>
        <end position="523"/>
    </location>
</feature>
<evidence type="ECO:0000256" key="2">
    <source>
        <dbReference type="ARBA" id="ARBA00005179"/>
    </source>
</evidence>
<name>A0A8I2YPM3_9AGAM</name>
<proteinExistence type="inferred from homology"/>
<accession>A0A8I2YPM3</accession>
<sequence length="523" mass="58811">MAVVTMFPAVLLLAAVTLCYALYCQCTRQKPAAPLPPGPKPLPILGNVANLTSAKEPWLLAERWAKRYGPITYLHVVGQGLVFLNTPEVALDLLDKRGAIYSDKPHLVMVGELCGCENMVAFTPYGDQSRRQRRLMQAAFGSSSIKHYQPLLQLETKPFLRGLLEDPFKFQDHLRRYAGGLTLLVVYGHHVKSTDDAFLKLADECVNILANRIAAGGGIWPVDVFPALKHLPDWFPGAGFKRNAAIWKKKMQVFVDEPYAFVLNERRKGTAKASFVSTVLDDMDGEEKGLDTHQDFDLRWTANSMYAASIDTTITTLSHFILAMVKHPLVLKRAQAEIDAVVGQNRLPVFEDRPSLPYCNAVFTESLRWGVPVPLSLPHRLTEDDIYDGAFIPKGSLVFANIWSILRDETLFPNAHAFNPDRYLVPAPDEETERRRDPRSYVFGFGRRRCPGMHLVESSAWLLMVSMIATLDIGKALDEYGIEIEPEVVFDNAIFRMPRPFKLAVRPRSEAVLRLLSEESLYV</sequence>
<comment type="similarity">
    <text evidence="3 10">Belongs to the cytochrome P450 family.</text>
</comment>
<evidence type="ECO:0000313" key="12">
    <source>
        <dbReference type="EMBL" id="KAG6376579.1"/>
    </source>
</evidence>
<dbReference type="InterPro" id="IPR017972">
    <property type="entry name" value="Cyt_P450_CS"/>
</dbReference>
<evidence type="ECO:0000256" key="1">
    <source>
        <dbReference type="ARBA" id="ARBA00001971"/>
    </source>
</evidence>
<dbReference type="GO" id="GO:0020037">
    <property type="term" value="F:heme binding"/>
    <property type="evidence" value="ECO:0007669"/>
    <property type="project" value="InterPro"/>
</dbReference>
<evidence type="ECO:0000256" key="3">
    <source>
        <dbReference type="ARBA" id="ARBA00010617"/>
    </source>
</evidence>
<organism evidence="12 13">
    <name type="scientific">Boletus reticuloceps</name>
    <dbReference type="NCBI Taxonomy" id="495285"/>
    <lineage>
        <taxon>Eukaryota</taxon>
        <taxon>Fungi</taxon>
        <taxon>Dikarya</taxon>
        <taxon>Basidiomycota</taxon>
        <taxon>Agaricomycotina</taxon>
        <taxon>Agaricomycetes</taxon>
        <taxon>Agaricomycetidae</taxon>
        <taxon>Boletales</taxon>
        <taxon>Boletineae</taxon>
        <taxon>Boletaceae</taxon>
        <taxon>Boletoideae</taxon>
        <taxon>Boletus</taxon>
    </lineage>
</organism>
<dbReference type="Gene3D" id="1.10.630.10">
    <property type="entry name" value="Cytochrome P450"/>
    <property type="match status" value="1"/>
</dbReference>
<protein>
    <submittedName>
        <fullName evidence="12">Cytochrome P450</fullName>
    </submittedName>
</protein>
<evidence type="ECO:0000256" key="9">
    <source>
        <dbReference type="PIRSR" id="PIRSR602401-1"/>
    </source>
</evidence>
<dbReference type="SUPFAM" id="SSF48264">
    <property type="entry name" value="Cytochrome P450"/>
    <property type="match status" value="1"/>
</dbReference>
<dbReference type="AlphaFoldDB" id="A0A8I2YPM3"/>
<feature type="signal peptide" evidence="11">
    <location>
        <begin position="1"/>
        <end position="21"/>
    </location>
</feature>
<reference evidence="12" key="1">
    <citation type="submission" date="2021-03" db="EMBL/GenBank/DDBJ databases">
        <title>Evolutionary innovations through gain and loss of genes in the ectomycorrhizal Boletales.</title>
        <authorList>
            <person name="Wu G."/>
            <person name="Miyauchi S."/>
            <person name="Morin E."/>
            <person name="Yang Z.-L."/>
            <person name="Xu J."/>
            <person name="Martin F.M."/>
        </authorList>
    </citation>
    <scope>NUCLEOTIDE SEQUENCE</scope>
    <source>
        <strain evidence="12">BR01</strain>
    </source>
</reference>
<dbReference type="Pfam" id="PF00067">
    <property type="entry name" value="p450"/>
    <property type="match status" value="1"/>
</dbReference>
<dbReference type="InterPro" id="IPR050364">
    <property type="entry name" value="Cytochrome_P450_fung"/>
</dbReference>
<keyword evidence="7 9" id="KW-0408">Iron</keyword>